<feature type="transmembrane region" description="Helical" evidence="5">
    <location>
        <begin position="126"/>
        <end position="145"/>
    </location>
</feature>
<keyword evidence="2 5" id="KW-0812">Transmembrane</keyword>
<comment type="caution">
    <text evidence="7">The sequence shown here is derived from an EMBL/GenBank/DDBJ whole genome shotgun (WGS) entry which is preliminary data.</text>
</comment>
<feature type="transmembrane region" description="Helical" evidence="5">
    <location>
        <begin position="322"/>
        <end position="341"/>
    </location>
</feature>
<evidence type="ECO:0000313" key="7">
    <source>
        <dbReference type="EMBL" id="PWK80687.1"/>
    </source>
</evidence>
<dbReference type="Gene3D" id="1.20.1250.20">
    <property type="entry name" value="MFS general substrate transporter like domains"/>
    <property type="match status" value="2"/>
</dbReference>
<organism evidence="7 8">
    <name type="scientific">Lentzea atacamensis</name>
    <dbReference type="NCBI Taxonomy" id="531938"/>
    <lineage>
        <taxon>Bacteria</taxon>
        <taxon>Bacillati</taxon>
        <taxon>Actinomycetota</taxon>
        <taxon>Actinomycetes</taxon>
        <taxon>Pseudonocardiales</taxon>
        <taxon>Pseudonocardiaceae</taxon>
        <taxon>Lentzea</taxon>
    </lineage>
</organism>
<evidence type="ECO:0000256" key="5">
    <source>
        <dbReference type="SAM" id="Phobius"/>
    </source>
</evidence>
<evidence type="ECO:0000256" key="3">
    <source>
        <dbReference type="ARBA" id="ARBA00022989"/>
    </source>
</evidence>
<name>A0A316HK77_9PSEU</name>
<dbReference type="EMBL" id="QGHB01000023">
    <property type="protein sequence ID" value="PWK80687.1"/>
    <property type="molecule type" value="Genomic_DNA"/>
</dbReference>
<dbReference type="SUPFAM" id="SSF103473">
    <property type="entry name" value="MFS general substrate transporter"/>
    <property type="match status" value="1"/>
</dbReference>
<protein>
    <submittedName>
        <fullName evidence="7">Putative MFS family arabinose efflux permease</fullName>
    </submittedName>
</protein>
<keyword evidence="4 5" id="KW-0472">Membrane</keyword>
<evidence type="ECO:0000256" key="1">
    <source>
        <dbReference type="ARBA" id="ARBA00004651"/>
    </source>
</evidence>
<feature type="transmembrane region" description="Helical" evidence="5">
    <location>
        <begin position="151"/>
        <end position="172"/>
    </location>
</feature>
<keyword evidence="3 5" id="KW-1133">Transmembrane helix</keyword>
<evidence type="ECO:0000256" key="2">
    <source>
        <dbReference type="ARBA" id="ARBA00022692"/>
    </source>
</evidence>
<dbReference type="InterPro" id="IPR011701">
    <property type="entry name" value="MFS"/>
</dbReference>
<dbReference type="GO" id="GO:0005886">
    <property type="term" value="C:plasma membrane"/>
    <property type="evidence" value="ECO:0007669"/>
    <property type="project" value="UniProtKB-SubCell"/>
</dbReference>
<dbReference type="GO" id="GO:0022857">
    <property type="term" value="F:transmembrane transporter activity"/>
    <property type="evidence" value="ECO:0007669"/>
    <property type="project" value="InterPro"/>
</dbReference>
<dbReference type="PROSITE" id="PS50850">
    <property type="entry name" value="MFS"/>
    <property type="match status" value="1"/>
</dbReference>
<feature type="domain" description="Major facilitator superfamily (MFS) profile" evidence="6">
    <location>
        <begin position="1"/>
        <end position="375"/>
    </location>
</feature>
<dbReference type="PANTHER" id="PTHR23514">
    <property type="entry name" value="BYPASS OF STOP CODON PROTEIN 6"/>
    <property type="match status" value="1"/>
</dbReference>
<proteinExistence type="predicted"/>
<evidence type="ECO:0000259" key="6">
    <source>
        <dbReference type="PROSITE" id="PS50850"/>
    </source>
</evidence>
<feature type="transmembrane region" description="Helical" evidence="5">
    <location>
        <begin position="231"/>
        <end position="251"/>
    </location>
</feature>
<feature type="transmembrane region" description="Helical" evidence="5">
    <location>
        <begin position="84"/>
        <end position="105"/>
    </location>
</feature>
<dbReference type="CDD" id="cd17393">
    <property type="entry name" value="MFS_MosC_like"/>
    <property type="match status" value="1"/>
</dbReference>
<feature type="transmembrane region" description="Helical" evidence="5">
    <location>
        <begin position="37"/>
        <end position="55"/>
    </location>
</feature>
<dbReference type="InterPro" id="IPR036259">
    <property type="entry name" value="MFS_trans_sf"/>
</dbReference>
<accession>A0A316HK77</accession>
<dbReference type="InterPro" id="IPR051788">
    <property type="entry name" value="MFS_Transporter"/>
</dbReference>
<comment type="subcellular location">
    <subcellularLocation>
        <location evidence="1">Cell membrane</location>
        <topology evidence="1">Multi-pass membrane protein</topology>
    </subcellularLocation>
</comment>
<dbReference type="InterPro" id="IPR020846">
    <property type="entry name" value="MFS_dom"/>
</dbReference>
<evidence type="ECO:0000256" key="4">
    <source>
        <dbReference type="ARBA" id="ARBA00023136"/>
    </source>
</evidence>
<sequence>MAFLFFTNGAVFANIVPRYPELKSRLELSNAAFGSTVAAWPLGALLIGLSAGILVRRWGSARVAPATTIAMSANLVFVGIAPSWWVLTCAMFIAGSLDAIADVCVNTHGLRVERLYRRSILNSLHGVWSIGAVAGGIMGATAAGLRMPLVWHLSTAAVVFTVGALVASRFLLTGPDSTEVSAGPTSVGRPHPRLLASVGLLGVAAAMANVTEDIGATWSSVYLSNDLHTGPAMAGTAFIALQAAQTVGRLFADRVVTRFGDRAVARAGATTAGVAMTAALLLPNPVTTVVAFGLVGLGIATLMPATARAVDALPGLPPGTGLTVIGSVDRLALIAAAPLVGALADAYGLRVGLALIPMAALTVLLLSTTLHNRDIETERHASEGIPSP</sequence>
<dbReference type="PANTHER" id="PTHR23514:SF13">
    <property type="entry name" value="INNER MEMBRANE PROTEIN YBJJ"/>
    <property type="match status" value="1"/>
</dbReference>
<reference evidence="7 8" key="1">
    <citation type="submission" date="2018-05" db="EMBL/GenBank/DDBJ databases">
        <title>Genomic Encyclopedia of Type Strains, Phase IV (KMG-IV): sequencing the most valuable type-strain genomes for metagenomic binning, comparative biology and taxonomic classification.</title>
        <authorList>
            <person name="Goeker M."/>
        </authorList>
    </citation>
    <scope>NUCLEOTIDE SEQUENCE [LARGE SCALE GENOMIC DNA]</scope>
    <source>
        <strain evidence="7 8">DSM 45480</strain>
    </source>
</reference>
<gene>
    <name evidence="7" type="ORF">C8D88_12351</name>
</gene>
<dbReference type="Proteomes" id="UP000246005">
    <property type="component" value="Unassembled WGS sequence"/>
</dbReference>
<dbReference type="AlphaFoldDB" id="A0A316HK77"/>
<dbReference type="Pfam" id="PF07690">
    <property type="entry name" value="MFS_1"/>
    <property type="match status" value="1"/>
</dbReference>
<evidence type="ECO:0000313" key="8">
    <source>
        <dbReference type="Proteomes" id="UP000246005"/>
    </source>
</evidence>
<feature type="transmembrane region" description="Helical" evidence="5">
    <location>
        <begin position="347"/>
        <end position="366"/>
    </location>
</feature>
<feature type="transmembrane region" description="Helical" evidence="5">
    <location>
        <begin position="288"/>
        <end position="310"/>
    </location>
</feature>